<feature type="transmembrane region" description="Helical" evidence="1">
    <location>
        <begin position="150"/>
        <end position="171"/>
    </location>
</feature>
<evidence type="ECO:0000313" key="3">
    <source>
        <dbReference type="Proteomes" id="UP000595362"/>
    </source>
</evidence>
<dbReference type="AlphaFoldDB" id="A0A7T5R1M2"/>
<evidence type="ECO:0000313" key="2">
    <source>
        <dbReference type="EMBL" id="QQG35786.1"/>
    </source>
</evidence>
<feature type="transmembrane region" description="Helical" evidence="1">
    <location>
        <begin position="118"/>
        <end position="138"/>
    </location>
</feature>
<dbReference type="Pfam" id="PF01148">
    <property type="entry name" value="CTP_transf_1"/>
    <property type="match status" value="1"/>
</dbReference>
<dbReference type="GO" id="GO:0009273">
    <property type="term" value="P:peptidoglycan-based cell wall biogenesis"/>
    <property type="evidence" value="ECO:0007669"/>
    <property type="project" value="TreeGrafter"/>
</dbReference>
<feature type="transmembrane region" description="Helical" evidence="1">
    <location>
        <begin position="12"/>
        <end position="36"/>
    </location>
</feature>
<feature type="transmembrane region" description="Helical" evidence="1">
    <location>
        <begin position="223"/>
        <end position="242"/>
    </location>
</feature>
<dbReference type="PANTHER" id="PTHR43535:SF1">
    <property type="entry name" value="PHOSPHATIDATE CYTIDYLYLTRANSFERASE"/>
    <property type="match status" value="1"/>
</dbReference>
<feature type="transmembrane region" description="Helical" evidence="1">
    <location>
        <begin position="248"/>
        <end position="268"/>
    </location>
</feature>
<dbReference type="PANTHER" id="PTHR43535">
    <property type="entry name" value="PHOSPHATIDATE CYTIDYLYLTRANSFERASE"/>
    <property type="match status" value="1"/>
</dbReference>
<evidence type="ECO:0000256" key="1">
    <source>
        <dbReference type="SAM" id="Phobius"/>
    </source>
</evidence>
<accession>A0A7T5R1M2</accession>
<dbReference type="GO" id="GO:0005886">
    <property type="term" value="C:plasma membrane"/>
    <property type="evidence" value="ECO:0007669"/>
    <property type="project" value="TreeGrafter"/>
</dbReference>
<organism evidence="2 3">
    <name type="scientific">Micavibrio aeruginosavorus</name>
    <dbReference type="NCBI Taxonomy" id="349221"/>
    <lineage>
        <taxon>Bacteria</taxon>
        <taxon>Pseudomonadati</taxon>
        <taxon>Bdellovibrionota</taxon>
        <taxon>Bdellovibrionia</taxon>
        <taxon>Bdellovibrionales</taxon>
        <taxon>Pseudobdellovibrionaceae</taxon>
        <taxon>Micavibrio</taxon>
    </lineage>
</organism>
<dbReference type="Proteomes" id="UP000595362">
    <property type="component" value="Chromosome"/>
</dbReference>
<protein>
    <submittedName>
        <fullName evidence="2">Phosphatidate cytidylyltransferase</fullName>
    </submittedName>
</protein>
<keyword evidence="1" id="KW-1133">Transmembrane helix</keyword>
<keyword evidence="1" id="KW-0812">Transmembrane</keyword>
<keyword evidence="2" id="KW-0548">Nucleotidyltransferase</keyword>
<dbReference type="EMBL" id="CP066681">
    <property type="protein sequence ID" value="QQG35786.1"/>
    <property type="molecule type" value="Genomic_DNA"/>
</dbReference>
<proteinExistence type="predicted"/>
<feature type="transmembrane region" description="Helical" evidence="1">
    <location>
        <begin position="48"/>
        <end position="75"/>
    </location>
</feature>
<feature type="transmembrane region" description="Helical" evidence="1">
    <location>
        <begin position="177"/>
        <end position="202"/>
    </location>
</feature>
<keyword evidence="2" id="KW-0808">Transferase</keyword>
<keyword evidence="1" id="KW-0472">Membrane</keyword>
<sequence length="313" mass="34582">MGDNIWQNPVVWGLGGIYGLLVVAALVVCGLCKSYPERNYSELIDRTRTWAVIITMVAIVTVMGTGAAVLFFGFISFLAFKEFLSIIPTRQSDRRVLFFAYLVIPIQYWFVYDVWYGMFSIFIPVYAFVVLAFLHLLTGETKGFIKAAGTLQWGLALTVYNLSHIAYLLVLPLKDPVVAGGAGLMLFMLFLTQFNDVAQYVWGKMAGRRRIIPSVSPNKTWEGFIGGVITTTLMAGFLASYLTPFSMIHGFVAGAVIAILGFIGDITVSAVKRDLGIKDSGKSLPGHGGYLDRLDSLTLVAPVFLHFTRYFYG</sequence>
<dbReference type="GO" id="GO:0016779">
    <property type="term" value="F:nucleotidyltransferase activity"/>
    <property type="evidence" value="ECO:0007669"/>
    <property type="project" value="UniProtKB-KW"/>
</dbReference>
<gene>
    <name evidence="2" type="ORF">HYS17_09800</name>
</gene>
<reference evidence="2 3" key="1">
    <citation type="submission" date="2020-07" db="EMBL/GenBank/DDBJ databases">
        <title>Huge and variable diversity of episymbiotic CPR bacteria and DPANN archaea in groundwater ecosystems.</title>
        <authorList>
            <person name="He C.Y."/>
            <person name="Keren R."/>
            <person name="Whittaker M."/>
            <person name="Farag I.F."/>
            <person name="Doudna J."/>
            <person name="Cate J.H.D."/>
            <person name="Banfield J.F."/>
        </authorList>
    </citation>
    <scope>NUCLEOTIDE SEQUENCE [LARGE SCALE GENOMIC DNA]</scope>
    <source>
        <strain evidence="2">NC_groundwater_70_Ag_B-0.1um_54_66</strain>
    </source>
</reference>
<name>A0A7T5R1M2_9BACT</name>